<dbReference type="AlphaFoldDB" id="A0A1G1YHN4"/>
<dbReference type="InterPro" id="IPR023635">
    <property type="entry name" value="Peptide_deformylase"/>
</dbReference>
<dbReference type="Pfam" id="PF01327">
    <property type="entry name" value="Pep_deformylase"/>
    <property type="match status" value="1"/>
</dbReference>
<keyword evidence="2" id="KW-0648">Protein biosynthesis</keyword>
<protein>
    <recommendedName>
        <fullName evidence="2">Peptide deformylase</fullName>
        <shortName evidence="2">PDF</shortName>
        <ecNumber evidence="2">3.5.1.88</ecNumber>
    </recommendedName>
    <alternativeName>
        <fullName evidence="2">Polypeptide deformylase</fullName>
    </alternativeName>
</protein>
<dbReference type="PIRSF" id="PIRSF004749">
    <property type="entry name" value="Pep_def"/>
    <property type="match status" value="1"/>
</dbReference>
<dbReference type="NCBIfam" id="NF001159">
    <property type="entry name" value="PRK00150.1-3"/>
    <property type="match status" value="1"/>
</dbReference>
<reference evidence="3 4" key="1">
    <citation type="journal article" date="2016" name="Nat. Commun.">
        <title>Thousands of microbial genomes shed light on interconnected biogeochemical processes in an aquifer system.</title>
        <authorList>
            <person name="Anantharaman K."/>
            <person name="Brown C.T."/>
            <person name="Hug L.A."/>
            <person name="Sharon I."/>
            <person name="Castelle C.J."/>
            <person name="Probst A.J."/>
            <person name="Thomas B.C."/>
            <person name="Singh A."/>
            <person name="Wilkins M.J."/>
            <person name="Karaoz U."/>
            <person name="Brodie E.L."/>
            <person name="Williams K.H."/>
            <person name="Hubbard S.S."/>
            <person name="Banfield J.F."/>
        </authorList>
    </citation>
    <scope>NUCLEOTIDE SEQUENCE [LARGE SCALE GENOMIC DNA]</scope>
</reference>
<gene>
    <name evidence="2" type="primary">def</name>
    <name evidence="3" type="ORF">A3J59_00575</name>
</gene>
<dbReference type="GO" id="GO:0046872">
    <property type="term" value="F:metal ion binding"/>
    <property type="evidence" value="ECO:0007669"/>
    <property type="project" value="UniProtKB-KW"/>
</dbReference>
<comment type="similarity">
    <text evidence="1 2">Belongs to the polypeptide deformylase family.</text>
</comment>
<evidence type="ECO:0000313" key="3">
    <source>
        <dbReference type="EMBL" id="OGY50977.1"/>
    </source>
</evidence>
<dbReference type="GO" id="GO:0042586">
    <property type="term" value="F:peptide deformylase activity"/>
    <property type="evidence" value="ECO:0007669"/>
    <property type="project" value="UniProtKB-UniRule"/>
</dbReference>
<evidence type="ECO:0000313" key="4">
    <source>
        <dbReference type="Proteomes" id="UP000177310"/>
    </source>
</evidence>
<evidence type="ECO:0000256" key="2">
    <source>
        <dbReference type="HAMAP-Rule" id="MF_00163"/>
    </source>
</evidence>
<comment type="cofactor">
    <cofactor evidence="2">
        <name>Fe(2+)</name>
        <dbReference type="ChEBI" id="CHEBI:29033"/>
    </cofactor>
    <text evidence="2">Binds 1 Fe(2+) ion.</text>
</comment>
<dbReference type="PRINTS" id="PR01576">
    <property type="entry name" value="PDEFORMYLASE"/>
</dbReference>
<evidence type="ECO:0000256" key="1">
    <source>
        <dbReference type="ARBA" id="ARBA00010759"/>
    </source>
</evidence>
<dbReference type="EMBL" id="MHIL01000026">
    <property type="protein sequence ID" value="OGY50977.1"/>
    <property type="molecule type" value="Genomic_DNA"/>
</dbReference>
<feature type="binding site" evidence="2">
    <location>
        <position position="135"/>
    </location>
    <ligand>
        <name>Fe cation</name>
        <dbReference type="ChEBI" id="CHEBI:24875"/>
    </ligand>
</feature>
<feature type="active site" evidence="2">
    <location>
        <position position="136"/>
    </location>
</feature>
<dbReference type="InterPro" id="IPR036821">
    <property type="entry name" value="Peptide_deformylase_sf"/>
</dbReference>
<feature type="binding site" evidence="2">
    <location>
        <position position="93"/>
    </location>
    <ligand>
        <name>Fe cation</name>
        <dbReference type="ChEBI" id="CHEBI:24875"/>
    </ligand>
</feature>
<feature type="binding site" evidence="2">
    <location>
        <position position="139"/>
    </location>
    <ligand>
        <name>Fe cation</name>
        <dbReference type="ChEBI" id="CHEBI:24875"/>
    </ligand>
</feature>
<dbReference type="PANTHER" id="PTHR10458">
    <property type="entry name" value="PEPTIDE DEFORMYLASE"/>
    <property type="match status" value="1"/>
</dbReference>
<dbReference type="GO" id="GO:0006412">
    <property type="term" value="P:translation"/>
    <property type="evidence" value="ECO:0007669"/>
    <property type="project" value="UniProtKB-UniRule"/>
</dbReference>
<organism evidence="3 4">
    <name type="scientific">Candidatus Buchananbacteria bacterium RIFCSPHIGHO2_02_FULL_56_16</name>
    <dbReference type="NCBI Taxonomy" id="1797542"/>
    <lineage>
        <taxon>Bacteria</taxon>
        <taxon>Candidatus Buchananiibacteriota</taxon>
    </lineage>
</organism>
<dbReference type="Proteomes" id="UP000177310">
    <property type="component" value="Unassembled WGS sequence"/>
</dbReference>
<keyword evidence="2" id="KW-0378">Hydrolase</keyword>
<keyword evidence="2" id="KW-0408">Iron</keyword>
<dbReference type="NCBIfam" id="TIGR00079">
    <property type="entry name" value="pept_deformyl"/>
    <property type="match status" value="1"/>
</dbReference>
<name>A0A1G1YHN4_9BACT</name>
<dbReference type="STRING" id="1797542.A3J59_00575"/>
<proteinExistence type="inferred from homology"/>
<dbReference type="Gene3D" id="3.90.45.10">
    <property type="entry name" value="Peptide deformylase"/>
    <property type="match status" value="1"/>
</dbReference>
<comment type="caution">
    <text evidence="3">The sequence shown here is derived from an EMBL/GenBank/DDBJ whole genome shotgun (WGS) entry which is preliminary data.</text>
</comment>
<dbReference type="PANTHER" id="PTHR10458:SF22">
    <property type="entry name" value="PEPTIDE DEFORMYLASE"/>
    <property type="match status" value="1"/>
</dbReference>
<comment type="function">
    <text evidence="2">Removes the formyl group from the N-terminal Met of newly synthesized proteins. Requires at least a dipeptide for an efficient rate of reaction. N-terminal L-methionine is a prerequisite for activity but the enzyme has broad specificity at other positions.</text>
</comment>
<dbReference type="EC" id="3.5.1.88" evidence="2"/>
<sequence length="164" mass="17846">MVTALPLKIHPDPILHQTSRPLTAAEVTSPTIARLILDIEKTMKEHQGIGLAAVQVGQLVRLVLIATKDGSLALLNPAITSYSWKKETGEEGCLSIPNTYAQVKRSVRIKVKALDAKGKPLRFSAEGLFARVIQHEVDHTNGILITDRSKAVTTADQPANGRKR</sequence>
<keyword evidence="2" id="KW-0479">Metal-binding</keyword>
<dbReference type="HAMAP" id="MF_00163">
    <property type="entry name" value="Pep_deformylase"/>
    <property type="match status" value="1"/>
</dbReference>
<comment type="catalytic activity">
    <reaction evidence="2">
        <text>N-terminal N-formyl-L-methionyl-[peptide] + H2O = N-terminal L-methionyl-[peptide] + formate</text>
        <dbReference type="Rhea" id="RHEA:24420"/>
        <dbReference type="Rhea" id="RHEA-COMP:10639"/>
        <dbReference type="Rhea" id="RHEA-COMP:10640"/>
        <dbReference type="ChEBI" id="CHEBI:15377"/>
        <dbReference type="ChEBI" id="CHEBI:15740"/>
        <dbReference type="ChEBI" id="CHEBI:49298"/>
        <dbReference type="ChEBI" id="CHEBI:64731"/>
        <dbReference type="EC" id="3.5.1.88"/>
    </reaction>
</comment>
<dbReference type="CDD" id="cd00487">
    <property type="entry name" value="Pep_deformylase"/>
    <property type="match status" value="1"/>
</dbReference>
<accession>A0A1G1YHN4</accession>
<dbReference type="SUPFAM" id="SSF56420">
    <property type="entry name" value="Peptide deformylase"/>
    <property type="match status" value="1"/>
</dbReference>